<comment type="similarity">
    <text evidence="2">Belongs to the EamA transporter family.</text>
</comment>
<dbReference type="KEGG" id="rhg:EXZ61_17840"/>
<feature type="transmembrane region" description="Helical" evidence="6">
    <location>
        <begin position="23"/>
        <end position="40"/>
    </location>
</feature>
<evidence type="ECO:0000313" key="8">
    <source>
        <dbReference type="EMBL" id="QDL55885.1"/>
    </source>
</evidence>
<gene>
    <name evidence="8" type="ORF">EXZ61_17840</name>
</gene>
<feature type="transmembrane region" description="Helical" evidence="6">
    <location>
        <begin position="202"/>
        <end position="223"/>
    </location>
</feature>
<keyword evidence="3 6" id="KW-0812">Transmembrane</keyword>
<evidence type="ECO:0000256" key="1">
    <source>
        <dbReference type="ARBA" id="ARBA00004141"/>
    </source>
</evidence>
<dbReference type="Pfam" id="PF00892">
    <property type="entry name" value="EamA"/>
    <property type="match status" value="2"/>
</dbReference>
<dbReference type="EMBL" id="CP036282">
    <property type="protein sequence ID" value="QDL55885.1"/>
    <property type="molecule type" value="Genomic_DNA"/>
</dbReference>
<comment type="subcellular location">
    <subcellularLocation>
        <location evidence="1">Membrane</location>
        <topology evidence="1">Multi-pass membrane protein</topology>
    </subcellularLocation>
</comment>
<dbReference type="InterPro" id="IPR037185">
    <property type="entry name" value="EmrE-like"/>
</dbReference>
<proteinExistence type="inferred from homology"/>
<protein>
    <submittedName>
        <fullName evidence="8">EamA family transporter</fullName>
    </submittedName>
</protein>
<evidence type="ECO:0000313" key="9">
    <source>
        <dbReference type="Proteomes" id="UP000317365"/>
    </source>
</evidence>
<feature type="transmembrane region" description="Helical" evidence="6">
    <location>
        <begin position="229"/>
        <end position="248"/>
    </location>
</feature>
<evidence type="ECO:0000256" key="3">
    <source>
        <dbReference type="ARBA" id="ARBA00022692"/>
    </source>
</evidence>
<keyword evidence="9" id="KW-1185">Reference proteome</keyword>
<accession>A0A515ET88</accession>
<dbReference type="Proteomes" id="UP000317365">
    <property type="component" value="Chromosome"/>
</dbReference>
<evidence type="ECO:0000259" key="7">
    <source>
        <dbReference type="Pfam" id="PF00892"/>
    </source>
</evidence>
<keyword evidence="5 6" id="KW-0472">Membrane</keyword>
<keyword evidence="4 6" id="KW-1133">Transmembrane helix</keyword>
<dbReference type="InterPro" id="IPR000620">
    <property type="entry name" value="EamA_dom"/>
</dbReference>
<feature type="transmembrane region" description="Helical" evidence="6">
    <location>
        <begin position="110"/>
        <end position="131"/>
    </location>
</feature>
<feature type="transmembrane region" description="Helical" evidence="6">
    <location>
        <begin position="81"/>
        <end position="104"/>
    </location>
</feature>
<dbReference type="PANTHER" id="PTHR32322:SF2">
    <property type="entry name" value="EAMA DOMAIN-CONTAINING PROTEIN"/>
    <property type="match status" value="1"/>
</dbReference>
<dbReference type="AlphaFoldDB" id="A0A515ET88"/>
<dbReference type="GO" id="GO:0016020">
    <property type="term" value="C:membrane"/>
    <property type="evidence" value="ECO:0007669"/>
    <property type="project" value="UniProtKB-SubCell"/>
</dbReference>
<dbReference type="RefSeq" id="WP_142813037.1">
    <property type="nucleotide sequence ID" value="NZ_CP036282.1"/>
</dbReference>
<reference evidence="9" key="2">
    <citation type="journal article" date="2020" name="Int. J. Syst. Evol. Microbiol.">
        <title>Genomic insights into a novel species Rhodoferax aquaticus sp. nov., isolated from freshwater.</title>
        <authorList>
            <person name="Li T."/>
            <person name="Zhuo Y."/>
            <person name="Jin C.Z."/>
            <person name="Wu X."/>
            <person name="Ko S.R."/>
            <person name="Jin F.J."/>
            <person name="Ahn C.Y."/>
            <person name="Oh H.M."/>
            <person name="Lee H.G."/>
            <person name="Jin L."/>
        </authorList>
    </citation>
    <scope>NUCLEOTIDE SEQUENCE [LARGE SCALE GENOMIC DNA]</scope>
    <source>
        <strain evidence="9">Gr-4</strain>
    </source>
</reference>
<reference evidence="9" key="1">
    <citation type="submission" date="2019-02" db="EMBL/GenBank/DDBJ databases">
        <title>Complete genome sequence of Rhodoferax sp. Gr-4.</title>
        <authorList>
            <person name="Jin L."/>
        </authorList>
    </citation>
    <scope>NUCLEOTIDE SEQUENCE [LARGE SCALE GENOMIC DNA]</scope>
    <source>
        <strain evidence="9">Gr-4</strain>
    </source>
</reference>
<name>A0A515ET88_9BURK</name>
<evidence type="ECO:0000256" key="5">
    <source>
        <dbReference type="ARBA" id="ARBA00023136"/>
    </source>
</evidence>
<evidence type="ECO:0000256" key="6">
    <source>
        <dbReference type="SAM" id="Phobius"/>
    </source>
</evidence>
<evidence type="ECO:0000256" key="2">
    <source>
        <dbReference type="ARBA" id="ARBA00007362"/>
    </source>
</evidence>
<feature type="transmembrane region" description="Helical" evidence="6">
    <location>
        <begin position="285"/>
        <end position="302"/>
    </location>
</feature>
<dbReference type="InterPro" id="IPR050638">
    <property type="entry name" value="AA-Vitamin_Transporters"/>
</dbReference>
<dbReference type="PANTHER" id="PTHR32322">
    <property type="entry name" value="INNER MEMBRANE TRANSPORTER"/>
    <property type="match status" value="1"/>
</dbReference>
<dbReference type="SUPFAM" id="SSF103481">
    <property type="entry name" value="Multidrug resistance efflux transporter EmrE"/>
    <property type="match status" value="2"/>
</dbReference>
<feature type="transmembrane region" description="Helical" evidence="6">
    <location>
        <begin position="140"/>
        <end position="158"/>
    </location>
</feature>
<sequence length="312" mass="33191">MQTPTATTIVLPATMQAVRERQGLWLMVAGGVLLGSIGVFVEEAGQHPLVTVWFRCAFGALALLLWSAATGKMQDLRLGGASLAVACATGCLMLLNWTLFFAAISRTSMGVATVVFHIQPIWVILFSAIFLREPVSKGQWLATPVALCGLALTTGLLDDMASARSASSEYMLGLLLCMGASLCYAAVTLLSKSKQAISPFALSFWQCGVGAVVLAWAPFSLGWPQQPSAWLWLAGLGVIHTGLAYVILFAGMARLTFGKIAVLQFVYPLAAVLFDWAVYGTRLSVVQLVGVALMGASVWTIRKPSGKSSLSR</sequence>
<organism evidence="8 9">
    <name type="scientific">Rhodoferax aquaticus</name>
    <dbReference type="NCBI Taxonomy" id="2527691"/>
    <lineage>
        <taxon>Bacteria</taxon>
        <taxon>Pseudomonadati</taxon>
        <taxon>Pseudomonadota</taxon>
        <taxon>Betaproteobacteria</taxon>
        <taxon>Burkholderiales</taxon>
        <taxon>Comamonadaceae</taxon>
        <taxon>Rhodoferax</taxon>
    </lineage>
</organism>
<feature type="transmembrane region" description="Helical" evidence="6">
    <location>
        <begin position="170"/>
        <end position="190"/>
    </location>
</feature>
<feature type="domain" description="EamA" evidence="7">
    <location>
        <begin position="23"/>
        <end position="154"/>
    </location>
</feature>
<feature type="transmembrane region" description="Helical" evidence="6">
    <location>
        <begin position="260"/>
        <end position="279"/>
    </location>
</feature>
<feature type="transmembrane region" description="Helical" evidence="6">
    <location>
        <begin position="52"/>
        <end position="69"/>
    </location>
</feature>
<evidence type="ECO:0000256" key="4">
    <source>
        <dbReference type="ARBA" id="ARBA00022989"/>
    </source>
</evidence>
<feature type="domain" description="EamA" evidence="7">
    <location>
        <begin position="172"/>
        <end position="301"/>
    </location>
</feature>